<evidence type="ECO:0000313" key="9">
    <source>
        <dbReference type="Proteomes" id="UP001359559"/>
    </source>
</evidence>
<dbReference type="Pfam" id="PF13639">
    <property type="entry name" value="zf-RING_2"/>
    <property type="match status" value="1"/>
</dbReference>
<dbReference type="SMART" id="SM00184">
    <property type="entry name" value="RING"/>
    <property type="match status" value="1"/>
</dbReference>
<keyword evidence="5" id="KW-0862">Zinc</keyword>
<comment type="catalytic activity">
    <reaction evidence="1">
        <text>S-ubiquitinyl-[E2 ubiquitin-conjugating enzyme]-L-cysteine + [acceptor protein]-L-lysine = [E2 ubiquitin-conjugating enzyme]-L-cysteine + N(6)-ubiquitinyl-[acceptor protein]-L-lysine.</text>
        <dbReference type="EC" id="2.3.2.27"/>
    </reaction>
</comment>
<dbReference type="AlphaFoldDB" id="A0AAN9KKH1"/>
<dbReference type="EC" id="2.3.2.27" evidence="2"/>
<reference evidence="8 9" key="1">
    <citation type="submission" date="2024-01" db="EMBL/GenBank/DDBJ databases">
        <title>The genomes of 5 underutilized Papilionoideae crops provide insights into root nodulation and disease resistance.</title>
        <authorList>
            <person name="Yuan L."/>
        </authorList>
    </citation>
    <scope>NUCLEOTIDE SEQUENCE [LARGE SCALE GENOMIC DNA]</scope>
    <source>
        <strain evidence="8">LY-2023</strain>
        <tissue evidence="8">Leaf</tissue>
    </source>
</reference>
<organism evidence="8 9">
    <name type="scientific">Clitoria ternatea</name>
    <name type="common">Butterfly pea</name>
    <dbReference type="NCBI Taxonomy" id="43366"/>
    <lineage>
        <taxon>Eukaryota</taxon>
        <taxon>Viridiplantae</taxon>
        <taxon>Streptophyta</taxon>
        <taxon>Embryophyta</taxon>
        <taxon>Tracheophyta</taxon>
        <taxon>Spermatophyta</taxon>
        <taxon>Magnoliopsida</taxon>
        <taxon>eudicotyledons</taxon>
        <taxon>Gunneridae</taxon>
        <taxon>Pentapetalae</taxon>
        <taxon>rosids</taxon>
        <taxon>fabids</taxon>
        <taxon>Fabales</taxon>
        <taxon>Fabaceae</taxon>
        <taxon>Papilionoideae</taxon>
        <taxon>50 kb inversion clade</taxon>
        <taxon>NPAAA clade</taxon>
        <taxon>indigoferoid/millettioid clade</taxon>
        <taxon>Phaseoleae</taxon>
        <taxon>Clitoria</taxon>
    </lineage>
</organism>
<sequence length="218" mass="25542">MELNSLPSNEIYEKSKLMPTDWFNIRIKITYRFADLIRVRYSLPSGPTITCENFFSQEGQDHLRTQLSQDPHLVPEVLDSMIPYITYRVQRLFKSEGNPEVENPSPSRNPRGYSLYLHIEFQVPEEDEDEVIEQSLQEVRMIPASNEAVNLLRTFNFNGQKDEHCTICMEEFDSDNQVAEVSMMPCDHIFHQQCIMSWLQISHMCPLCRYSMPVVNQN</sequence>
<dbReference type="PROSITE" id="PS50089">
    <property type="entry name" value="ZF_RING_2"/>
    <property type="match status" value="1"/>
</dbReference>
<dbReference type="GO" id="GO:0008270">
    <property type="term" value="F:zinc ion binding"/>
    <property type="evidence" value="ECO:0007669"/>
    <property type="project" value="UniProtKB-KW"/>
</dbReference>
<dbReference type="GO" id="GO:0061630">
    <property type="term" value="F:ubiquitin protein ligase activity"/>
    <property type="evidence" value="ECO:0007669"/>
    <property type="project" value="UniProtKB-EC"/>
</dbReference>
<dbReference type="Proteomes" id="UP001359559">
    <property type="component" value="Unassembled WGS sequence"/>
</dbReference>
<evidence type="ECO:0000256" key="2">
    <source>
        <dbReference type="ARBA" id="ARBA00012483"/>
    </source>
</evidence>
<feature type="domain" description="RING-type" evidence="7">
    <location>
        <begin position="165"/>
        <end position="209"/>
    </location>
</feature>
<gene>
    <name evidence="8" type="ORF">RJT34_04201</name>
</gene>
<accession>A0AAN9KKH1</accession>
<evidence type="ECO:0000256" key="4">
    <source>
        <dbReference type="ARBA" id="ARBA00022771"/>
    </source>
</evidence>
<comment type="caution">
    <text evidence="8">The sequence shown here is derived from an EMBL/GenBank/DDBJ whole genome shotgun (WGS) entry which is preliminary data.</text>
</comment>
<dbReference type="GO" id="GO:0005737">
    <property type="term" value="C:cytoplasm"/>
    <property type="evidence" value="ECO:0007669"/>
    <property type="project" value="TreeGrafter"/>
</dbReference>
<dbReference type="PANTHER" id="PTHR15710">
    <property type="entry name" value="E3 UBIQUITIN-PROTEIN LIGASE PRAJA"/>
    <property type="match status" value="1"/>
</dbReference>
<evidence type="ECO:0000256" key="6">
    <source>
        <dbReference type="PROSITE-ProRule" id="PRU00175"/>
    </source>
</evidence>
<proteinExistence type="predicted"/>
<evidence type="ECO:0000256" key="3">
    <source>
        <dbReference type="ARBA" id="ARBA00022723"/>
    </source>
</evidence>
<dbReference type="SUPFAM" id="SSF57850">
    <property type="entry name" value="RING/U-box"/>
    <property type="match status" value="1"/>
</dbReference>
<dbReference type="InterPro" id="IPR001841">
    <property type="entry name" value="Znf_RING"/>
</dbReference>
<evidence type="ECO:0000256" key="1">
    <source>
        <dbReference type="ARBA" id="ARBA00000900"/>
    </source>
</evidence>
<dbReference type="PANTHER" id="PTHR15710:SF77">
    <property type="entry name" value="RING-H2 FINGER PROTEIN ATL21B"/>
    <property type="match status" value="1"/>
</dbReference>
<dbReference type="EMBL" id="JAYKXN010000001">
    <property type="protein sequence ID" value="KAK7319480.1"/>
    <property type="molecule type" value="Genomic_DNA"/>
</dbReference>
<evidence type="ECO:0000256" key="5">
    <source>
        <dbReference type="ARBA" id="ARBA00022833"/>
    </source>
</evidence>
<keyword evidence="4 6" id="KW-0863">Zinc-finger</keyword>
<evidence type="ECO:0000259" key="7">
    <source>
        <dbReference type="PROSITE" id="PS50089"/>
    </source>
</evidence>
<name>A0AAN9KKH1_CLITE</name>
<evidence type="ECO:0000313" key="8">
    <source>
        <dbReference type="EMBL" id="KAK7319480.1"/>
    </source>
</evidence>
<dbReference type="InterPro" id="IPR013083">
    <property type="entry name" value="Znf_RING/FYVE/PHD"/>
</dbReference>
<dbReference type="Gene3D" id="3.30.40.10">
    <property type="entry name" value="Zinc/RING finger domain, C3HC4 (zinc finger)"/>
    <property type="match status" value="1"/>
</dbReference>
<keyword evidence="9" id="KW-1185">Reference proteome</keyword>
<protein>
    <recommendedName>
        <fullName evidence="2">RING-type E3 ubiquitin transferase</fullName>
        <ecNumber evidence="2">2.3.2.27</ecNumber>
    </recommendedName>
</protein>
<keyword evidence="3" id="KW-0479">Metal-binding</keyword>
<dbReference type="GO" id="GO:0016567">
    <property type="term" value="P:protein ubiquitination"/>
    <property type="evidence" value="ECO:0007669"/>
    <property type="project" value="TreeGrafter"/>
</dbReference>